<keyword evidence="5" id="KW-0255">Endonuclease</keyword>
<dbReference type="GO" id="GO:0015666">
    <property type="term" value="F:restriction endodeoxyribonuclease activity"/>
    <property type="evidence" value="ECO:0007669"/>
    <property type="project" value="TreeGrafter"/>
</dbReference>
<keyword evidence="5" id="KW-0540">Nuclease</keyword>
<dbReference type="Pfam" id="PF04471">
    <property type="entry name" value="Mrr_cat"/>
    <property type="match status" value="1"/>
</dbReference>
<evidence type="ECO:0000313" key="6">
    <source>
        <dbReference type="Proteomes" id="UP000521868"/>
    </source>
</evidence>
<dbReference type="InterPro" id="IPR052906">
    <property type="entry name" value="Type_IV_Methyl-Rstrct_Enzyme"/>
</dbReference>
<dbReference type="InterPro" id="IPR013498">
    <property type="entry name" value="Topo_IA_Znf"/>
</dbReference>
<dbReference type="GO" id="GO:0003677">
    <property type="term" value="F:DNA binding"/>
    <property type="evidence" value="ECO:0007669"/>
    <property type="project" value="InterPro"/>
</dbReference>
<organism evidence="5 6">
    <name type="scientific">Ramlibacter lithotrophicus</name>
    <dbReference type="NCBI Taxonomy" id="2606681"/>
    <lineage>
        <taxon>Bacteria</taxon>
        <taxon>Pseudomonadati</taxon>
        <taxon>Pseudomonadota</taxon>
        <taxon>Betaproteobacteria</taxon>
        <taxon>Burkholderiales</taxon>
        <taxon>Comamonadaceae</taxon>
        <taxon>Ramlibacter</taxon>
    </lineage>
</organism>
<dbReference type="SUPFAM" id="SSF57783">
    <property type="entry name" value="Zinc beta-ribbon"/>
    <property type="match status" value="1"/>
</dbReference>
<keyword evidence="5" id="KW-0378">Hydrolase</keyword>
<feature type="region of interest" description="Disordered" evidence="1">
    <location>
        <begin position="223"/>
        <end position="243"/>
    </location>
</feature>
<evidence type="ECO:0000313" key="5">
    <source>
        <dbReference type="EMBL" id="NKE67323.1"/>
    </source>
</evidence>
<keyword evidence="6" id="KW-1185">Reference proteome</keyword>
<dbReference type="GO" id="GO:0005694">
    <property type="term" value="C:chromosome"/>
    <property type="evidence" value="ECO:0007669"/>
    <property type="project" value="InterPro"/>
</dbReference>
<dbReference type="InterPro" id="IPR011335">
    <property type="entry name" value="Restrct_endonuc-II-like"/>
</dbReference>
<dbReference type="RefSeq" id="WP_168108458.1">
    <property type="nucleotide sequence ID" value="NZ_VTOX01000006.1"/>
</dbReference>
<proteinExistence type="predicted"/>
<feature type="domain" description="Restriction endonuclease type IV Mrr" evidence="4">
    <location>
        <begin position="108"/>
        <end position="217"/>
    </location>
</feature>
<keyword evidence="2" id="KW-0472">Membrane</keyword>
<sequence>MGRRKSTPAEDFMDLVAMMPWWAGVALALVSYLVLHQMAGSNPSPNAAQPGQMAAFATRAMVASLASIGQFLIPFFCLLGALGSFFRRQRRESLVRGVVRSKGADALNGMSWREFEMLVGEAFRLQGYRVTEQGGGGADGGVDLVLRRADETYLVQCKQWKAFKVDVKVVRELYGLMAAQGAAGGFVVTSGTFTADAHAFAKGRNVNLVDGPKLFGLIQQATAGRSKPSSAPSPTPAARTAAAATPECPQCGASMVRRTARKGANAGAQFWGCSQYPSCRGTR</sequence>
<evidence type="ECO:0000256" key="2">
    <source>
        <dbReference type="SAM" id="Phobius"/>
    </source>
</evidence>
<feature type="transmembrane region" description="Helical" evidence="2">
    <location>
        <begin position="60"/>
        <end position="86"/>
    </location>
</feature>
<dbReference type="SUPFAM" id="SSF52980">
    <property type="entry name" value="Restriction endonuclease-like"/>
    <property type="match status" value="1"/>
</dbReference>
<name>A0A7X6DHV1_9BURK</name>
<dbReference type="PANTHER" id="PTHR30015">
    <property type="entry name" value="MRR RESTRICTION SYSTEM PROTEIN"/>
    <property type="match status" value="1"/>
</dbReference>
<dbReference type="GO" id="GO:0009307">
    <property type="term" value="P:DNA restriction-modification system"/>
    <property type="evidence" value="ECO:0007669"/>
    <property type="project" value="InterPro"/>
</dbReference>
<dbReference type="Gene3D" id="3.30.65.10">
    <property type="entry name" value="Bacterial Topoisomerase I, domain 1"/>
    <property type="match status" value="1"/>
</dbReference>
<dbReference type="Pfam" id="PF01396">
    <property type="entry name" value="Zn_ribbon_Top1"/>
    <property type="match status" value="1"/>
</dbReference>
<dbReference type="Proteomes" id="UP000521868">
    <property type="component" value="Unassembled WGS sequence"/>
</dbReference>
<gene>
    <name evidence="5" type="ORF">RAMLITH_15975</name>
</gene>
<feature type="compositionally biased region" description="Low complexity" evidence="1">
    <location>
        <begin position="228"/>
        <end position="243"/>
    </location>
</feature>
<comment type="caution">
    <text evidence="5">The sequence shown here is derived from an EMBL/GenBank/DDBJ whole genome shotgun (WGS) entry which is preliminary data.</text>
</comment>
<dbReference type="GO" id="GO:0003916">
    <property type="term" value="F:DNA topoisomerase activity"/>
    <property type="evidence" value="ECO:0007669"/>
    <property type="project" value="InterPro"/>
</dbReference>
<feature type="domain" description="DNA topoisomerase type IA zn finger" evidence="3">
    <location>
        <begin position="247"/>
        <end position="282"/>
    </location>
</feature>
<keyword evidence="2" id="KW-0812">Transmembrane</keyword>
<dbReference type="Gene3D" id="3.40.1350.10">
    <property type="match status" value="1"/>
</dbReference>
<protein>
    <submittedName>
        <fullName evidence="5">Restriction endonuclease</fullName>
    </submittedName>
</protein>
<accession>A0A7X6DHV1</accession>
<dbReference type="AlphaFoldDB" id="A0A7X6DHV1"/>
<dbReference type="PANTHER" id="PTHR30015:SF7">
    <property type="entry name" value="TYPE IV METHYL-DIRECTED RESTRICTION ENZYME ECOKMRR"/>
    <property type="match status" value="1"/>
</dbReference>
<evidence type="ECO:0000259" key="4">
    <source>
        <dbReference type="Pfam" id="PF04471"/>
    </source>
</evidence>
<feature type="transmembrane region" description="Helical" evidence="2">
    <location>
        <begin position="12"/>
        <end position="35"/>
    </location>
</feature>
<dbReference type="GO" id="GO:0006265">
    <property type="term" value="P:DNA topological change"/>
    <property type="evidence" value="ECO:0007669"/>
    <property type="project" value="InterPro"/>
</dbReference>
<keyword evidence="2" id="KW-1133">Transmembrane helix</keyword>
<dbReference type="InterPro" id="IPR007560">
    <property type="entry name" value="Restrct_endonuc_IV_Mrr"/>
</dbReference>
<dbReference type="EMBL" id="VTOX01000006">
    <property type="protein sequence ID" value="NKE67323.1"/>
    <property type="molecule type" value="Genomic_DNA"/>
</dbReference>
<dbReference type="InterPro" id="IPR011856">
    <property type="entry name" value="tRNA_endonuc-like_dom_sf"/>
</dbReference>
<reference evidence="5 6" key="1">
    <citation type="journal article" date="2020" name="Nature">
        <title>Bacterial chemolithoautotrophy via manganese oxidation.</title>
        <authorList>
            <person name="Yu H."/>
            <person name="Leadbetter J.R."/>
        </authorList>
    </citation>
    <scope>NUCLEOTIDE SEQUENCE [LARGE SCALE GENOMIC DNA]</scope>
    <source>
        <strain evidence="5 6">RBP-1</strain>
    </source>
</reference>
<evidence type="ECO:0000259" key="3">
    <source>
        <dbReference type="Pfam" id="PF01396"/>
    </source>
</evidence>
<evidence type="ECO:0000256" key="1">
    <source>
        <dbReference type="SAM" id="MobiDB-lite"/>
    </source>
</evidence>